<dbReference type="PANTHER" id="PTHR13318">
    <property type="entry name" value="PARTNER OF PAIRED, ISOFORM B-RELATED"/>
    <property type="match status" value="1"/>
</dbReference>
<accession>A0A9N9WFQ3</accession>
<dbReference type="AlphaFoldDB" id="A0A9N9WFQ3"/>
<reference evidence="1" key="2">
    <citation type="submission" date="2022-10" db="EMBL/GenBank/DDBJ databases">
        <authorList>
            <consortium name="ENA_rothamsted_submissions"/>
            <consortium name="culmorum"/>
            <person name="King R."/>
        </authorList>
    </citation>
    <scope>NUCLEOTIDE SEQUENCE</scope>
</reference>
<evidence type="ECO:0000313" key="2">
    <source>
        <dbReference type="Proteomes" id="UP001153714"/>
    </source>
</evidence>
<dbReference type="Proteomes" id="UP001153714">
    <property type="component" value="Chromosome 3"/>
</dbReference>
<name>A0A9N9WFQ3_9NEOP</name>
<dbReference type="PANTHER" id="PTHR13318:SF95">
    <property type="entry name" value="F-BOX PROTEIN YLR352W"/>
    <property type="match status" value="1"/>
</dbReference>
<evidence type="ECO:0000313" key="1">
    <source>
        <dbReference type="EMBL" id="CAG9791128.1"/>
    </source>
</evidence>
<dbReference type="GO" id="GO:0031146">
    <property type="term" value="P:SCF-dependent proteasomal ubiquitin-dependent protein catabolic process"/>
    <property type="evidence" value="ECO:0007669"/>
    <property type="project" value="TreeGrafter"/>
</dbReference>
<sequence length="243" mass="28075">MYGRSFYFPCRDLLVLLEARYLHLRELTLRCSELHDFHYAAIGKCELLVTLQLYSCWLMSEAGALHVTQPPMLRSLHITSARMVRSAALSNFLAHLPRLLEELVLSGSAFNDSHVKALQNLPMLRVLELWNCQLSGAGALVLANVVPSLHILDLDITLTNEQIKVLDNHPNLLSVRCLTEQSNKHYCRPFNVSKYGELQTHHVKIQRTNENYSHKYFRNNGEGYCASLFYYWTQKMCLQPYIY</sequence>
<gene>
    <name evidence="1" type="ORF">DIATSA_LOCUS8760</name>
</gene>
<dbReference type="Gene3D" id="3.80.10.10">
    <property type="entry name" value="Ribonuclease Inhibitor"/>
    <property type="match status" value="1"/>
</dbReference>
<proteinExistence type="predicted"/>
<dbReference type="OrthoDB" id="7121653at2759"/>
<organism evidence="1 2">
    <name type="scientific">Diatraea saccharalis</name>
    <name type="common">sugarcane borer</name>
    <dbReference type="NCBI Taxonomy" id="40085"/>
    <lineage>
        <taxon>Eukaryota</taxon>
        <taxon>Metazoa</taxon>
        <taxon>Ecdysozoa</taxon>
        <taxon>Arthropoda</taxon>
        <taxon>Hexapoda</taxon>
        <taxon>Insecta</taxon>
        <taxon>Pterygota</taxon>
        <taxon>Neoptera</taxon>
        <taxon>Endopterygota</taxon>
        <taxon>Lepidoptera</taxon>
        <taxon>Glossata</taxon>
        <taxon>Ditrysia</taxon>
        <taxon>Pyraloidea</taxon>
        <taxon>Crambidae</taxon>
        <taxon>Crambinae</taxon>
        <taxon>Diatraea</taxon>
    </lineage>
</organism>
<dbReference type="GO" id="GO:0019005">
    <property type="term" value="C:SCF ubiquitin ligase complex"/>
    <property type="evidence" value="ECO:0007669"/>
    <property type="project" value="TreeGrafter"/>
</dbReference>
<dbReference type="InterPro" id="IPR032675">
    <property type="entry name" value="LRR_dom_sf"/>
</dbReference>
<reference evidence="1" key="1">
    <citation type="submission" date="2021-12" db="EMBL/GenBank/DDBJ databases">
        <authorList>
            <person name="King R."/>
        </authorList>
    </citation>
    <scope>NUCLEOTIDE SEQUENCE</scope>
</reference>
<dbReference type="EMBL" id="OU893334">
    <property type="protein sequence ID" value="CAG9791128.1"/>
    <property type="molecule type" value="Genomic_DNA"/>
</dbReference>
<keyword evidence="2" id="KW-1185">Reference proteome</keyword>
<protein>
    <submittedName>
        <fullName evidence="1">Uncharacterized protein</fullName>
    </submittedName>
</protein>
<dbReference type="SUPFAM" id="SSF52047">
    <property type="entry name" value="RNI-like"/>
    <property type="match status" value="1"/>
</dbReference>